<evidence type="ECO:0000259" key="10">
    <source>
        <dbReference type="PROSITE" id="PS50112"/>
    </source>
</evidence>
<dbReference type="InterPro" id="IPR035909">
    <property type="entry name" value="CheB_C"/>
</dbReference>
<evidence type="ECO:0000313" key="15">
    <source>
        <dbReference type="Proteomes" id="UP000248790"/>
    </source>
</evidence>
<dbReference type="Pfam" id="PF03705">
    <property type="entry name" value="CheR_N"/>
    <property type="match status" value="1"/>
</dbReference>
<feature type="domain" description="CheB-type methylesterase" evidence="12">
    <location>
        <begin position="14"/>
        <end position="197"/>
    </location>
</feature>
<dbReference type="RefSeq" id="WP_111628264.1">
    <property type="nucleotide sequence ID" value="NZ_QLMC01000002.1"/>
</dbReference>
<dbReference type="GO" id="GO:0000155">
    <property type="term" value="F:phosphorelay sensor kinase activity"/>
    <property type="evidence" value="ECO:0007669"/>
    <property type="project" value="InterPro"/>
</dbReference>
<feature type="domain" description="PAS" evidence="10">
    <location>
        <begin position="1129"/>
        <end position="1184"/>
    </location>
</feature>
<feature type="domain" description="Histidine kinase" evidence="9">
    <location>
        <begin position="1407"/>
        <end position="1630"/>
    </location>
</feature>
<comment type="caution">
    <text evidence="14">The sequence shown here is derived from an EMBL/GenBank/DDBJ whole genome shotgun (WGS) entry which is preliminary data.</text>
</comment>
<evidence type="ECO:0000256" key="8">
    <source>
        <dbReference type="SAM" id="MobiDB-lite"/>
    </source>
</evidence>
<dbReference type="SUPFAM" id="SSF53335">
    <property type="entry name" value="S-adenosyl-L-methionine-dependent methyltransferases"/>
    <property type="match status" value="1"/>
</dbReference>
<dbReference type="GO" id="GO:0032259">
    <property type="term" value="P:methylation"/>
    <property type="evidence" value="ECO:0007669"/>
    <property type="project" value="UniProtKB-KW"/>
</dbReference>
<dbReference type="InterPro" id="IPR029063">
    <property type="entry name" value="SAM-dependent_MTases_sf"/>
</dbReference>
<evidence type="ECO:0000256" key="2">
    <source>
        <dbReference type="ARBA" id="ARBA00001541"/>
    </source>
</evidence>
<dbReference type="Pfam" id="PF08447">
    <property type="entry name" value="PAS_3"/>
    <property type="match status" value="2"/>
</dbReference>
<dbReference type="CDD" id="cd00130">
    <property type="entry name" value="PAS"/>
    <property type="match status" value="4"/>
</dbReference>
<name>A0A327X316_LARAB</name>
<keyword evidence="3" id="KW-0489">Methyltransferase</keyword>
<dbReference type="PRINTS" id="PR00996">
    <property type="entry name" value="CHERMTFRASE"/>
</dbReference>
<dbReference type="Pfam" id="PF02518">
    <property type="entry name" value="HATPase_c"/>
    <property type="match status" value="1"/>
</dbReference>
<dbReference type="PROSITE" id="PS50109">
    <property type="entry name" value="HIS_KIN"/>
    <property type="match status" value="1"/>
</dbReference>
<dbReference type="SMART" id="SM00086">
    <property type="entry name" value="PAC"/>
    <property type="match status" value="4"/>
</dbReference>
<evidence type="ECO:0000256" key="4">
    <source>
        <dbReference type="ARBA" id="ARBA00022679"/>
    </source>
</evidence>
<dbReference type="GO" id="GO:0006935">
    <property type="term" value="P:chemotaxis"/>
    <property type="evidence" value="ECO:0007669"/>
    <property type="project" value="UniProtKB-UniRule"/>
</dbReference>
<dbReference type="SUPFAM" id="SSF47384">
    <property type="entry name" value="Homodimeric domain of signal transducing histidine kinase"/>
    <property type="match status" value="1"/>
</dbReference>
<dbReference type="InterPro" id="IPR022642">
    <property type="entry name" value="CheR_C"/>
</dbReference>
<dbReference type="Pfam" id="PF01739">
    <property type="entry name" value="CheR"/>
    <property type="match status" value="1"/>
</dbReference>
<dbReference type="InterPro" id="IPR022641">
    <property type="entry name" value="CheR_N"/>
</dbReference>
<dbReference type="InterPro" id="IPR050903">
    <property type="entry name" value="Bact_Chemotaxis_MeTrfase"/>
</dbReference>
<dbReference type="EMBL" id="QLMC01000002">
    <property type="protein sequence ID" value="RAK00530.1"/>
    <property type="molecule type" value="Genomic_DNA"/>
</dbReference>
<evidence type="ECO:0000259" key="13">
    <source>
        <dbReference type="PROSITE" id="PS50123"/>
    </source>
</evidence>
<dbReference type="PANTHER" id="PTHR24422:SF27">
    <property type="entry name" value="PROTEIN-GLUTAMATE O-METHYLTRANSFERASE"/>
    <property type="match status" value="1"/>
</dbReference>
<dbReference type="Gene3D" id="2.10.70.100">
    <property type="match status" value="1"/>
</dbReference>
<dbReference type="PROSITE" id="PS50123">
    <property type="entry name" value="CHER"/>
    <property type="match status" value="1"/>
</dbReference>
<dbReference type="InterPro" id="IPR000014">
    <property type="entry name" value="PAS"/>
</dbReference>
<feature type="active site" evidence="6">
    <location>
        <position position="50"/>
    </location>
</feature>
<dbReference type="InterPro" id="IPR036890">
    <property type="entry name" value="HATPase_C_sf"/>
</dbReference>
<reference evidence="14 15" key="1">
    <citation type="submission" date="2018-06" db="EMBL/GenBank/DDBJ databases">
        <title>Genomic Encyclopedia of Archaeal and Bacterial Type Strains, Phase II (KMG-II): from individual species to whole genera.</title>
        <authorList>
            <person name="Goeker M."/>
        </authorList>
    </citation>
    <scope>NUCLEOTIDE SEQUENCE [LARGE SCALE GENOMIC DNA]</scope>
    <source>
        <strain evidence="14 15">DSM 21851</strain>
    </source>
</reference>
<proteinExistence type="predicted"/>
<dbReference type="GO" id="GO:0000156">
    <property type="term" value="F:phosphorelay response regulator activity"/>
    <property type="evidence" value="ECO:0007669"/>
    <property type="project" value="InterPro"/>
</dbReference>
<protein>
    <submittedName>
        <fullName evidence="14">PAS domain S-box-containing protein</fullName>
    </submittedName>
</protein>
<feature type="compositionally biased region" description="Low complexity" evidence="8">
    <location>
        <begin position="1569"/>
        <end position="1583"/>
    </location>
</feature>
<dbReference type="Pfam" id="PF01339">
    <property type="entry name" value="CheB_methylest"/>
    <property type="match status" value="1"/>
</dbReference>
<dbReference type="Pfam" id="PF08448">
    <property type="entry name" value="PAS_4"/>
    <property type="match status" value="2"/>
</dbReference>
<dbReference type="NCBIfam" id="TIGR00229">
    <property type="entry name" value="sensory_box"/>
    <property type="match status" value="4"/>
</dbReference>
<dbReference type="InterPro" id="IPR035965">
    <property type="entry name" value="PAS-like_dom_sf"/>
</dbReference>
<dbReference type="PROSITE" id="PS50113">
    <property type="entry name" value="PAC"/>
    <property type="match status" value="3"/>
</dbReference>
<evidence type="ECO:0000259" key="12">
    <source>
        <dbReference type="PROSITE" id="PS50122"/>
    </source>
</evidence>
<dbReference type="Gene3D" id="3.40.50.180">
    <property type="entry name" value="Methylesterase CheB, C-terminal domain"/>
    <property type="match status" value="1"/>
</dbReference>
<feature type="active site" evidence="6">
    <location>
        <position position="23"/>
    </location>
</feature>
<feature type="coiled-coil region" evidence="7">
    <location>
        <begin position="650"/>
        <end position="751"/>
    </location>
</feature>
<dbReference type="SMART" id="SM00388">
    <property type="entry name" value="HisKA"/>
    <property type="match status" value="1"/>
</dbReference>
<evidence type="ECO:0000256" key="6">
    <source>
        <dbReference type="PROSITE-ProRule" id="PRU00050"/>
    </source>
</evidence>
<feature type="domain" description="PAS" evidence="10">
    <location>
        <begin position="864"/>
        <end position="920"/>
    </location>
</feature>
<dbReference type="InterPro" id="IPR005467">
    <property type="entry name" value="His_kinase_dom"/>
</dbReference>
<dbReference type="Gene3D" id="1.10.155.10">
    <property type="entry name" value="Chemotaxis receptor methyltransferase CheR, N-terminal domain"/>
    <property type="match status" value="1"/>
</dbReference>
<feature type="domain" description="CheR-type methyltransferase" evidence="13">
    <location>
        <begin position="223"/>
        <end position="496"/>
    </location>
</feature>
<dbReference type="GO" id="GO:0005737">
    <property type="term" value="C:cytoplasm"/>
    <property type="evidence" value="ECO:0007669"/>
    <property type="project" value="InterPro"/>
</dbReference>
<comment type="catalytic activity">
    <reaction evidence="1">
        <text>ATP + protein L-histidine = ADP + protein N-phospho-L-histidine.</text>
        <dbReference type="EC" id="2.7.13.3"/>
    </reaction>
</comment>
<dbReference type="Pfam" id="PF00512">
    <property type="entry name" value="HisKA"/>
    <property type="match status" value="1"/>
</dbReference>
<dbReference type="InterPro" id="IPR036804">
    <property type="entry name" value="CheR_N_sf"/>
</dbReference>
<dbReference type="GO" id="GO:0008984">
    <property type="term" value="F:protein-glutamate methylesterase activity"/>
    <property type="evidence" value="ECO:0007669"/>
    <property type="project" value="InterPro"/>
</dbReference>
<accession>A0A327X316</accession>
<organism evidence="14 15">
    <name type="scientific">Larkinella arboricola</name>
    <dbReference type="NCBI Taxonomy" id="643671"/>
    <lineage>
        <taxon>Bacteria</taxon>
        <taxon>Pseudomonadati</taxon>
        <taxon>Bacteroidota</taxon>
        <taxon>Cytophagia</taxon>
        <taxon>Cytophagales</taxon>
        <taxon>Spirosomataceae</taxon>
        <taxon>Larkinella</taxon>
    </lineage>
</organism>
<dbReference type="PROSITE" id="PS01137">
    <property type="entry name" value="TATD_1"/>
    <property type="match status" value="1"/>
</dbReference>
<keyword evidence="6" id="KW-0145">Chemotaxis</keyword>
<evidence type="ECO:0000259" key="9">
    <source>
        <dbReference type="PROSITE" id="PS50109"/>
    </source>
</evidence>
<keyword evidence="15" id="KW-1185">Reference proteome</keyword>
<dbReference type="InterPro" id="IPR013656">
    <property type="entry name" value="PAS_4"/>
</dbReference>
<keyword evidence="4" id="KW-0808">Transferase</keyword>
<dbReference type="Gene3D" id="3.40.50.150">
    <property type="entry name" value="Vaccinia Virus protein VP39"/>
    <property type="match status" value="1"/>
</dbReference>
<feature type="domain" description="PAC" evidence="11">
    <location>
        <begin position="937"/>
        <end position="989"/>
    </location>
</feature>
<dbReference type="Proteomes" id="UP000248790">
    <property type="component" value="Unassembled WGS sequence"/>
</dbReference>
<dbReference type="InterPro" id="IPR000700">
    <property type="entry name" value="PAS-assoc_C"/>
</dbReference>
<dbReference type="FunFam" id="3.30.450.20:FF:000099">
    <property type="entry name" value="Sensory box sensor histidine kinase"/>
    <property type="match status" value="1"/>
</dbReference>
<dbReference type="InterPro" id="IPR001610">
    <property type="entry name" value="PAC"/>
</dbReference>
<evidence type="ECO:0000256" key="7">
    <source>
        <dbReference type="SAM" id="Coils"/>
    </source>
</evidence>
<keyword evidence="5" id="KW-0949">S-adenosyl-L-methionine</keyword>
<evidence type="ECO:0000259" key="11">
    <source>
        <dbReference type="PROSITE" id="PS50113"/>
    </source>
</evidence>
<dbReference type="InterPro" id="IPR003594">
    <property type="entry name" value="HATPase_dom"/>
</dbReference>
<feature type="domain" description="PAC" evidence="11">
    <location>
        <begin position="1203"/>
        <end position="1254"/>
    </location>
</feature>
<dbReference type="GO" id="GO:0008983">
    <property type="term" value="F:protein-glutamate O-methyltransferase activity"/>
    <property type="evidence" value="ECO:0007669"/>
    <property type="project" value="UniProtKB-EC"/>
</dbReference>
<dbReference type="Gene3D" id="1.10.287.130">
    <property type="match status" value="1"/>
</dbReference>
<evidence type="ECO:0000256" key="5">
    <source>
        <dbReference type="ARBA" id="ARBA00022691"/>
    </source>
</evidence>
<keyword evidence="6" id="KW-0378">Hydrolase</keyword>
<dbReference type="SMART" id="SM00387">
    <property type="entry name" value="HATPase_c"/>
    <property type="match status" value="1"/>
</dbReference>
<dbReference type="SUPFAM" id="SSF55785">
    <property type="entry name" value="PYP-like sensor domain (PAS domain)"/>
    <property type="match status" value="5"/>
</dbReference>
<dbReference type="InterPro" id="IPR018228">
    <property type="entry name" value="DNase_TatD-rel_CS"/>
</dbReference>
<comment type="catalytic activity">
    <reaction evidence="2">
        <text>L-glutamyl-[protein] + S-adenosyl-L-methionine = [protein]-L-glutamate 5-O-methyl ester + S-adenosyl-L-homocysteine</text>
        <dbReference type="Rhea" id="RHEA:24452"/>
        <dbReference type="Rhea" id="RHEA-COMP:10208"/>
        <dbReference type="Rhea" id="RHEA-COMP:10311"/>
        <dbReference type="ChEBI" id="CHEBI:29973"/>
        <dbReference type="ChEBI" id="CHEBI:57856"/>
        <dbReference type="ChEBI" id="CHEBI:59789"/>
        <dbReference type="ChEBI" id="CHEBI:82795"/>
        <dbReference type="EC" id="2.1.1.80"/>
    </reaction>
</comment>
<dbReference type="InterPro" id="IPR003661">
    <property type="entry name" value="HisK_dim/P_dom"/>
</dbReference>
<dbReference type="CDD" id="cd16434">
    <property type="entry name" value="CheB-CheR_fusion"/>
    <property type="match status" value="1"/>
</dbReference>
<evidence type="ECO:0000256" key="1">
    <source>
        <dbReference type="ARBA" id="ARBA00000085"/>
    </source>
</evidence>
<dbReference type="InterPro" id="IPR000673">
    <property type="entry name" value="Sig_transdc_resp-reg_Me-estase"/>
</dbReference>
<dbReference type="Gene3D" id="3.30.450.20">
    <property type="entry name" value="PAS domain"/>
    <property type="match status" value="5"/>
</dbReference>
<feature type="coiled-coil region" evidence="7">
    <location>
        <begin position="1367"/>
        <end position="1401"/>
    </location>
</feature>
<dbReference type="SUPFAM" id="SSF52738">
    <property type="entry name" value="Methylesterase CheB, C-terminal domain"/>
    <property type="match status" value="1"/>
</dbReference>
<keyword evidence="7" id="KW-0175">Coiled coil</keyword>
<evidence type="ECO:0000313" key="14">
    <source>
        <dbReference type="EMBL" id="RAK00530.1"/>
    </source>
</evidence>
<dbReference type="OrthoDB" id="9816309at2"/>
<feature type="region of interest" description="Disordered" evidence="8">
    <location>
        <begin position="1559"/>
        <end position="1588"/>
    </location>
</feature>
<dbReference type="InterPro" id="IPR036097">
    <property type="entry name" value="HisK_dim/P_sf"/>
</dbReference>
<gene>
    <name evidence="14" type="ORF">LX87_02237</name>
</gene>
<feature type="domain" description="PAC" evidence="11">
    <location>
        <begin position="1076"/>
        <end position="1128"/>
    </location>
</feature>
<dbReference type="SMART" id="SM00091">
    <property type="entry name" value="PAS"/>
    <property type="match status" value="4"/>
</dbReference>
<dbReference type="PROSITE" id="PS50122">
    <property type="entry name" value="CHEB"/>
    <property type="match status" value="1"/>
</dbReference>
<evidence type="ECO:0000256" key="3">
    <source>
        <dbReference type="ARBA" id="ARBA00022603"/>
    </source>
</evidence>
<dbReference type="Gene3D" id="3.30.565.10">
    <property type="entry name" value="Histidine kinase-like ATPase, C-terminal domain"/>
    <property type="match status" value="1"/>
</dbReference>
<dbReference type="InterPro" id="IPR000780">
    <property type="entry name" value="CheR_MeTrfase"/>
</dbReference>
<dbReference type="SUPFAM" id="SSF55874">
    <property type="entry name" value="ATPase domain of HSP90 chaperone/DNA topoisomerase II/histidine kinase"/>
    <property type="match status" value="1"/>
</dbReference>
<dbReference type="SUPFAM" id="SSF47757">
    <property type="entry name" value="Chemotaxis receptor methyltransferase CheR, N-terminal domain"/>
    <property type="match status" value="1"/>
</dbReference>
<sequence length="1636" mass="185023">MAKRKSLQETLDQPVPVVAIGASMGGLEALSVLLAELTPTTGFAFVYVQHPDPNAKHKISDILNEVSRIPVVEAGDLERILPNHLYVVPPGKDMEIIDGLLTHFARQQSTGIEEEVAHMPVDRFFVSLATRQKATGIGVILSGLDGDGTQGLKAIKEAGGITIAQDHTALYQGMPRSAIAEGVVDLVLPPHQIASELERLSQQPDIFQSTAQAEEGEESLPPDEELKPILTFLRKAVGVDFSQYKVTTIRRRIIRRMLLYKLETLKDYAQYLRQQPQEANLLYSDLLINVTSFFRDAEVMEYLKKVLFPRMIAENNEGEPLRIWVPACSTGQEAYSLAMLLMEVLGERASSMVIQIFATDLSESAIAKARLGSYSRSEIMDVSPRRLHRFFTKQDDQYRINKSIRDLCVFAPHNIFKDPPFSRVDLVSCRNLLIYLNGSLQRRALTMFHYGLNPRGYLLLGKSETVGSSASLFTPVEKAYKIFARKNDVARRASFELQPRTIEVSPAPPVSRRVSSARPPALPVNDLEQRIDALLLNQYVPASVVVNQDLDILSFRGSTALYLEHTQGRASLNLLKMARPSLSFELRNAVHKVLKSGQPVRKNGLEMKAGGTTHYVAIEAAPLESDSEDRLFLIVFQETSAPVAPETGPVKARNRRIKELEEELANVRRDMHSLIEEQEAGNEELQSANEEIVSSNEELQSINEELETSKEEIESTNEELLTINQELQVRNEQLSEAYEFAEAIFATLREATLVLDADLRVRSANSTFYEMFDVRREDVEGRLLYELNGRQWDSARLRERLAGVITQDIQIQGFEFMYVLPNGQEKVLLLNARRVVRQQRKEAILMAIEEITEHRRAQRLSQEREAWFHAIVDNSPALTWVASVDRRYTYLNRAWLNYTGRTLEEEVGQGWAQGIHPNDRVQYLATYHARFADRQPFTTEYRLLRSDGEYRWMLEQAQPTFSPDGVFNGYIGTCADVHLQKELNQELDRRVQQRTYELAEANTLLNQTEMIARIGSYERELASPTMLASDELYRLFGYKPHSVELTLNFIDAHTHPDDLAPTHAHLEQAMQDGLPFEYVRRIFRSDGQMRYLYVRGEIIRDGNGQPFKVVGFKQDITDVMLTQEKLRKSGEEFRTLVENTPDIITRWNKELKLLFANTAFEAKTGTPLSDLLGKTNQEMGQPDSIAVPYMDKLKQVFATGKPQEHYNSFPTPNGLTLYFSRMVPEPDSDGTVQSVLAIARDITQLQELTENLQAILDSSPAWIAYLKAVFENDNPDQVVDFRLAVCNHKFADLQQAPAQELIGLPVEQIASLLWREQTLERLKQIRLTGEPFYEEHSPTGDSEGWTAVSATRFDGGVVVTGLDITALKRAERQQDHWLEELRASNQSLNTLEELRQHIRQRGQFLRETSHDLRGNFGVISGAASLLTMVSSEEERAKMFEMLQRNMRQATRMLTQLLDYARLESGQETVQLTTFDVAQLIQNQSETVEPLVTEKGLWFRTEGTTPLLVEGDSLKIERIVQNLVLNAIKYTRQGGITVRWQGADSENQWTLMVEDTGPGIPEDVLESFRRPSGSPSDDSSRPASKAVSDNTGEGIGLSIVRQLCNLLSAQLEVESELGTGTVFRITWPRRYSAGSAD</sequence>
<dbReference type="CDD" id="cd00082">
    <property type="entry name" value="HisKA"/>
    <property type="match status" value="1"/>
</dbReference>
<dbReference type="InterPro" id="IPR013655">
    <property type="entry name" value="PAS_fold_3"/>
</dbReference>
<dbReference type="SMART" id="SM00138">
    <property type="entry name" value="MeTrc"/>
    <property type="match status" value="1"/>
</dbReference>
<dbReference type="PROSITE" id="PS50112">
    <property type="entry name" value="PAS"/>
    <property type="match status" value="2"/>
</dbReference>
<feature type="active site" evidence="6">
    <location>
        <position position="147"/>
    </location>
</feature>
<dbReference type="PANTHER" id="PTHR24422">
    <property type="entry name" value="CHEMOTAXIS PROTEIN METHYLTRANSFERASE"/>
    <property type="match status" value="1"/>
</dbReference>